<comment type="caution">
    <text evidence="8">The sequence shown here is derived from an EMBL/GenBank/DDBJ whole genome shotgun (WGS) entry which is preliminary data.</text>
</comment>
<reference evidence="8 9" key="1">
    <citation type="submission" date="2023-03" db="EMBL/GenBank/DDBJ databases">
        <title>Genome insight into feeding habits of ladybird beetles.</title>
        <authorList>
            <person name="Li H.-S."/>
            <person name="Huang Y.-H."/>
            <person name="Pang H."/>
        </authorList>
    </citation>
    <scope>NUCLEOTIDE SEQUENCE [LARGE SCALE GENOMIC DNA]</scope>
    <source>
        <strain evidence="8">SYSU_2023b</strain>
        <tissue evidence="8">Whole body</tissue>
    </source>
</reference>
<evidence type="ECO:0000259" key="5">
    <source>
        <dbReference type="Pfam" id="PF00394"/>
    </source>
</evidence>
<comment type="similarity">
    <text evidence="1">Belongs to the multicopper oxidase family.</text>
</comment>
<dbReference type="InterPro" id="IPR002355">
    <property type="entry name" value="Cu_oxidase_Cu_BS"/>
</dbReference>
<dbReference type="InterPro" id="IPR011707">
    <property type="entry name" value="Cu-oxidase-like_N"/>
</dbReference>
<dbReference type="Pfam" id="PF00394">
    <property type="entry name" value="Cu-oxidase"/>
    <property type="match status" value="1"/>
</dbReference>
<dbReference type="InterPro" id="IPR008972">
    <property type="entry name" value="Cupredoxin"/>
</dbReference>
<dbReference type="SUPFAM" id="SSF49503">
    <property type="entry name" value="Cupredoxins"/>
    <property type="match status" value="3"/>
</dbReference>
<dbReference type="InterPro" id="IPR045087">
    <property type="entry name" value="Cu-oxidase_fam"/>
</dbReference>
<sequence>MFLLFIFLFPGAFSVHAPLSKSGQDVFFRRVLVGEDTNRHPCSRKCVAGEAPMICEYDFTLELYDVLSKACFDCPNKVEDCFLLDCVPADGVKRSILTVNRKLPGPLISVCHGDKVIVNVENHLLTDSTTIHWHGQKVKDAPYMDGVPYISQCPILPESSFRYKFIAEDAGTHLWHSHIGLQRGDGIFGGIVVRSPKNLDPHGSLYDFDLDEHVMVILDWDHVSETTKFTSHYHNVGDGKPITILVNGLGRYYGGKEQFGNLNMPTARFTVKKGYRYRFRVINTGFLNCPIDISIDNHTLNVISSDGYDFKSTEADSLVTYAGERFDFILDANQPEDVYWMRFGGIMDCDERFASAFQVAKGKQINPLNHGTESSSKAFVTAPELESLHPWDESLKEIPDYTYYIAYDFYKANNPSFYKSPNYDFNNIKNKDMLTLTPQLNYISMKLLPFPIFSQRNEINEDLFCNETTLKDTDCKNNFCSCPHVIQVDLNAVVELFLIDKGFAYDANHPFHLHGHAFRVVAMERVGSDVELEKVIEMNEKGQIKRNLKNAPWKDTVTVPDGGFTVLRFHATNPGYWLFHCHLEFHAEVGMSLVFKVGQHADMVSVPDNFPKCGNYI</sequence>
<feature type="domain" description="Plastocyanin-like" evidence="5">
    <location>
        <begin position="212"/>
        <end position="344"/>
    </location>
</feature>
<keyword evidence="3" id="KW-0560">Oxidoreductase</keyword>
<dbReference type="Pfam" id="PF07731">
    <property type="entry name" value="Cu-oxidase_2"/>
    <property type="match status" value="1"/>
</dbReference>
<feature type="domain" description="Plastocyanin-like" evidence="6">
    <location>
        <begin position="475"/>
        <end position="599"/>
    </location>
</feature>
<dbReference type="PROSITE" id="PS00079">
    <property type="entry name" value="MULTICOPPER_OXIDASE1"/>
    <property type="match status" value="1"/>
</dbReference>
<organism evidence="8 9">
    <name type="scientific">Henosepilachna vigintioctopunctata</name>
    <dbReference type="NCBI Taxonomy" id="420089"/>
    <lineage>
        <taxon>Eukaryota</taxon>
        <taxon>Metazoa</taxon>
        <taxon>Ecdysozoa</taxon>
        <taxon>Arthropoda</taxon>
        <taxon>Hexapoda</taxon>
        <taxon>Insecta</taxon>
        <taxon>Pterygota</taxon>
        <taxon>Neoptera</taxon>
        <taxon>Endopterygota</taxon>
        <taxon>Coleoptera</taxon>
        <taxon>Polyphaga</taxon>
        <taxon>Cucujiformia</taxon>
        <taxon>Coccinelloidea</taxon>
        <taxon>Coccinellidae</taxon>
        <taxon>Epilachninae</taxon>
        <taxon>Epilachnini</taxon>
        <taxon>Henosepilachna</taxon>
    </lineage>
</organism>
<keyword evidence="2" id="KW-0479">Metal-binding</keyword>
<gene>
    <name evidence="8" type="ORF">WA026_007273</name>
</gene>
<dbReference type="InterPro" id="IPR001117">
    <property type="entry name" value="Cu-oxidase_2nd"/>
</dbReference>
<dbReference type="PROSITE" id="PS00080">
    <property type="entry name" value="MULTICOPPER_OXIDASE2"/>
    <property type="match status" value="1"/>
</dbReference>
<proteinExistence type="inferred from homology"/>
<dbReference type="GO" id="GO:0005507">
    <property type="term" value="F:copper ion binding"/>
    <property type="evidence" value="ECO:0007669"/>
    <property type="project" value="InterPro"/>
</dbReference>
<dbReference type="Pfam" id="PF07732">
    <property type="entry name" value="Cu-oxidase_3"/>
    <property type="match status" value="1"/>
</dbReference>
<evidence type="ECO:0000256" key="2">
    <source>
        <dbReference type="ARBA" id="ARBA00022723"/>
    </source>
</evidence>
<dbReference type="AlphaFoldDB" id="A0AAW1ULE9"/>
<keyword evidence="4" id="KW-0186">Copper</keyword>
<name>A0AAW1ULE9_9CUCU</name>
<dbReference type="Gene3D" id="2.60.40.420">
    <property type="entry name" value="Cupredoxins - blue copper proteins"/>
    <property type="match status" value="3"/>
</dbReference>
<dbReference type="GO" id="GO:0005886">
    <property type="term" value="C:plasma membrane"/>
    <property type="evidence" value="ECO:0007669"/>
    <property type="project" value="TreeGrafter"/>
</dbReference>
<evidence type="ECO:0000259" key="7">
    <source>
        <dbReference type="Pfam" id="PF07732"/>
    </source>
</evidence>
<feature type="domain" description="Plastocyanin-like" evidence="7">
    <location>
        <begin position="87"/>
        <end position="197"/>
    </location>
</feature>
<dbReference type="InterPro" id="IPR033138">
    <property type="entry name" value="Cu_oxidase_CS"/>
</dbReference>
<accession>A0AAW1ULE9</accession>
<evidence type="ECO:0000259" key="6">
    <source>
        <dbReference type="Pfam" id="PF07731"/>
    </source>
</evidence>
<dbReference type="PANTHER" id="PTHR11709:SF394">
    <property type="entry name" value="FI03373P-RELATED"/>
    <property type="match status" value="1"/>
</dbReference>
<dbReference type="FunFam" id="2.60.40.420:FF:000031">
    <property type="entry name" value="Laccase-2 isoform A"/>
    <property type="match status" value="1"/>
</dbReference>
<dbReference type="EMBL" id="JARQZJ010000093">
    <property type="protein sequence ID" value="KAK9884426.1"/>
    <property type="molecule type" value="Genomic_DNA"/>
</dbReference>
<evidence type="ECO:0000313" key="8">
    <source>
        <dbReference type="EMBL" id="KAK9884426.1"/>
    </source>
</evidence>
<keyword evidence="9" id="KW-1185">Reference proteome</keyword>
<dbReference type="CDD" id="cd13858">
    <property type="entry name" value="CuRO_1_tcLCC2_insect_like"/>
    <property type="match status" value="1"/>
</dbReference>
<evidence type="ECO:0000256" key="3">
    <source>
        <dbReference type="ARBA" id="ARBA00023002"/>
    </source>
</evidence>
<dbReference type="GO" id="GO:0016491">
    <property type="term" value="F:oxidoreductase activity"/>
    <property type="evidence" value="ECO:0007669"/>
    <property type="project" value="UniProtKB-KW"/>
</dbReference>
<dbReference type="InterPro" id="IPR011706">
    <property type="entry name" value="Cu-oxidase_C"/>
</dbReference>
<evidence type="ECO:0000256" key="4">
    <source>
        <dbReference type="ARBA" id="ARBA00023008"/>
    </source>
</evidence>
<dbReference type="GO" id="GO:0006826">
    <property type="term" value="P:iron ion transport"/>
    <property type="evidence" value="ECO:0007669"/>
    <property type="project" value="TreeGrafter"/>
</dbReference>
<dbReference type="CDD" id="cd13905">
    <property type="entry name" value="CuRO_3_tcLLC2_insect_like"/>
    <property type="match status" value="1"/>
</dbReference>
<dbReference type="PANTHER" id="PTHR11709">
    <property type="entry name" value="MULTI-COPPER OXIDASE"/>
    <property type="match status" value="1"/>
</dbReference>
<protein>
    <submittedName>
        <fullName evidence="8">Uncharacterized protein</fullName>
    </submittedName>
</protein>
<evidence type="ECO:0000256" key="1">
    <source>
        <dbReference type="ARBA" id="ARBA00010609"/>
    </source>
</evidence>
<dbReference type="Proteomes" id="UP001431783">
    <property type="component" value="Unassembled WGS sequence"/>
</dbReference>
<dbReference type="FunFam" id="2.60.40.420:FF:000045">
    <property type="entry name" value="Laccase 2"/>
    <property type="match status" value="1"/>
</dbReference>
<evidence type="ECO:0000313" key="9">
    <source>
        <dbReference type="Proteomes" id="UP001431783"/>
    </source>
</evidence>
<dbReference type="CDD" id="cd13884">
    <property type="entry name" value="CuRO_2_tcLCC_insect_like"/>
    <property type="match status" value="1"/>
</dbReference>